<dbReference type="Gene3D" id="3.40.50.720">
    <property type="entry name" value="NAD(P)-binding Rossmann-like Domain"/>
    <property type="match status" value="1"/>
</dbReference>
<feature type="non-terminal residue" evidence="9">
    <location>
        <position position="1"/>
    </location>
</feature>
<dbReference type="InterPro" id="IPR001282">
    <property type="entry name" value="G6P_DH"/>
</dbReference>
<dbReference type="AlphaFoldDB" id="A0A699YMF8"/>
<dbReference type="EMBL" id="BLLF01000389">
    <property type="protein sequence ID" value="GFH11283.1"/>
    <property type="molecule type" value="Genomic_DNA"/>
</dbReference>
<evidence type="ECO:0000313" key="10">
    <source>
        <dbReference type="Proteomes" id="UP000485058"/>
    </source>
</evidence>
<dbReference type="Proteomes" id="UP000485058">
    <property type="component" value="Unassembled WGS sequence"/>
</dbReference>
<keyword evidence="5" id="KW-0560">Oxidoreductase</keyword>
<protein>
    <recommendedName>
        <fullName evidence="2">glucose-6-phosphate dehydrogenase (NADP(+))</fullName>
        <ecNumber evidence="2">1.1.1.49</ecNumber>
    </recommendedName>
</protein>
<comment type="caution">
    <text evidence="9">The sequence shown here is derived from an EMBL/GenBank/DDBJ whole genome shotgun (WGS) entry which is preliminary data.</text>
</comment>
<dbReference type="Gene3D" id="3.30.360.10">
    <property type="entry name" value="Dihydrodipicolinate Reductase, domain 2"/>
    <property type="match status" value="1"/>
</dbReference>
<keyword evidence="4" id="KW-0521">NADP</keyword>
<keyword evidence="3" id="KW-0313">Glucose metabolism</keyword>
<evidence type="ECO:0000256" key="3">
    <source>
        <dbReference type="ARBA" id="ARBA00022526"/>
    </source>
</evidence>
<dbReference type="InterPro" id="IPR019796">
    <property type="entry name" value="G6P_DH_AS"/>
</dbReference>
<keyword evidence="10" id="KW-1185">Reference proteome</keyword>
<dbReference type="PROSITE" id="PS00069">
    <property type="entry name" value="G6P_DEHYDROGENASE"/>
    <property type="match status" value="1"/>
</dbReference>
<evidence type="ECO:0000256" key="5">
    <source>
        <dbReference type="ARBA" id="ARBA00023002"/>
    </source>
</evidence>
<keyword evidence="6" id="KW-0119">Carbohydrate metabolism</keyword>
<dbReference type="Pfam" id="PF00479">
    <property type="entry name" value="G6PD_N"/>
    <property type="match status" value="1"/>
</dbReference>
<dbReference type="PANTHER" id="PTHR23429:SF13">
    <property type="entry name" value="GLUCOSE-6-PHOSPHATE 1-DEHYDROGENASE 1, CHLOROPLASTIC"/>
    <property type="match status" value="1"/>
</dbReference>
<evidence type="ECO:0000256" key="7">
    <source>
        <dbReference type="ARBA" id="ARBA00048749"/>
    </source>
</evidence>
<dbReference type="GO" id="GO:0004345">
    <property type="term" value="F:glucose-6-phosphate dehydrogenase activity"/>
    <property type="evidence" value="ECO:0007669"/>
    <property type="project" value="UniProtKB-EC"/>
</dbReference>
<evidence type="ECO:0000256" key="6">
    <source>
        <dbReference type="ARBA" id="ARBA00023277"/>
    </source>
</evidence>
<feature type="domain" description="Glucose-6-phosphate dehydrogenase NAD-binding" evidence="8">
    <location>
        <begin position="26"/>
        <end position="198"/>
    </location>
</feature>
<comment type="pathway">
    <text evidence="1">Carbohydrate degradation; pentose phosphate pathway; D-ribulose 5-phosphate from D-glucose 6-phosphate (oxidative stage): step 1/3.</text>
</comment>
<evidence type="ECO:0000256" key="1">
    <source>
        <dbReference type="ARBA" id="ARBA00004937"/>
    </source>
</evidence>
<evidence type="ECO:0000256" key="2">
    <source>
        <dbReference type="ARBA" id="ARBA00013019"/>
    </source>
</evidence>
<dbReference type="SUPFAM" id="SSF51735">
    <property type="entry name" value="NAD(P)-binding Rossmann-fold domains"/>
    <property type="match status" value="1"/>
</dbReference>
<dbReference type="InterPro" id="IPR036291">
    <property type="entry name" value="NAD(P)-bd_dom_sf"/>
</dbReference>
<gene>
    <name evidence="9" type="ORF">HaLaN_06758</name>
</gene>
<evidence type="ECO:0000259" key="8">
    <source>
        <dbReference type="Pfam" id="PF00479"/>
    </source>
</evidence>
<dbReference type="EC" id="1.1.1.49" evidence="2"/>
<dbReference type="GO" id="GO:0006006">
    <property type="term" value="P:glucose metabolic process"/>
    <property type="evidence" value="ECO:0007669"/>
    <property type="project" value="UniProtKB-KW"/>
</dbReference>
<dbReference type="PANTHER" id="PTHR23429">
    <property type="entry name" value="GLUCOSE-6-PHOSPHATE 1-DEHYDROGENASE G6PD"/>
    <property type="match status" value="1"/>
</dbReference>
<reference evidence="9 10" key="1">
    <citation type="submission" date="2020-02" db="EMBL/GenBank/DDBJ databases">
        <title>Draft genome sequence of Haematococcus lacustris strain NIES-144.</title>
        <authorList>
            <person name="Morimoto D."/>
            <person name="Nakagawa S."/>
            <person name="Yoshida T."/>
            <person name="Sawayama S."/>
        </authorList>
    </citation>
    <scope>NUCLEOTIDE SEQUENCE [LARGE SCALE GENOMIC DNA]</scope>
    <source>
        <strain evidence="9 10">NIES-144</strain>
    </source>
</reference>
<sequence length="239" mass="26432">MVRTLESVAEVLPETNDWKVSSLSVVVVGASGDLAKKKIFPALFALYYEGLLPPDFQVFGYARSKMSDAEFRDLIASTLTCRIDASSGPYDQPQGYIELASRLQGLESSKFYHRAFTSQPRANRMFFLSIPPNVFVAAAGGAADFCSSSSGWTRVIVEKPFGRDSASSAELGLGLARHLKEEQIYRIDHYLGKELIENLTVLRFANSIFEPLWNRQYIQNSDRTPVQASFPAAGLAVAF</sequence>
<accession>A0A699YMF8</accession>
<name>A0A699YMF8_HAELA</name>
<organism evidence="9 10">
    <name type="scientific">Haematococcus lacustris</name>
    <name type="common">Green alga</name>
    <name type="synonym">Haematococcus pluvialis</name>
    <dbReference type="NCBI Taxonomy" id="44745"/>
    <lineage>
        <taxon>Eukaryota</taxon>
        <taxon>Viridiplantae</taxon>
        <taxon>Chlorophyta</taxon>
        <taxon>core chlorophytes</taxon>
        <taxon>Chlorophyceae</taxon>
        <taxon>CS clade</taxon>
        <taxon>Chlamydomonadales</taxon>
        <taxon>Haematococcaceae</taxon>
        <taxon>Haematococcus</taxon>
    </lineage>
</organism>
<dbReference type="UniPathway" id="UPA00115">
    <property type="reaction ID" value="UER00408"/>
</dbReference>
<comment type="catalytic activity">
    <reaction evidence="7">
        <text>D-glucose 6-phosphate + NADP(+) = 6-phospho-D-glucono-1,5-lactone + NADPH + H(+)</text>
        <dbReference type="Rhea" id="RHEA:15841"/>
        <dbReference type="ChEBI" id="CHEBI:15378"/>
        <dbReference type="ChEBI" id="CHEBI:57783"/>
        <dbReference type="ChEBI" id="CHEBI:57955"/>
        <dbReference type="ChEBI" id="CHEBI:58349"/>
        <dbReference type="ChEBI" id="CHEBI:61548"/>
        <dbReference type="EC" id="1.1.1.49"/>
    </reaction>
</comment>
<evidence type="ECO:0000256" key="4">
    <source>
        <dbReference type="ARBA" id="ARBA00022857"/>
    </source>
</evidence>
<dbReference type="InterPro" id="IPR022674">
    <property type="entry name" value="G6P_DH_NAD-bd"/>
</dbReference>
<dbReference type="PRINTS" id="PR00079">
    <property type="entry name" value="G6PDHDRGNASE"/>
</dbReference>
<proteinExistence type="predicted"/>
<dbReference type="GO" id="GO:0009051">
    <property type="term" value="P:pentose-phosphate shunt, oxidative branch"/>
    <property type="evidence" value="ECO:0007669"/>
    <property type="project" value="UniProtKB-ARBA"/>
</dbReference>
<evidence type="ECO:0000313" key="9">
    <source>
        <dbReference type="EMBL" id="GFH11283.1"/>
    </source>
</evidence>
<dbReference type="GO" id="GO:0050661">
    <property type="term" value="F:NADP binding"/>
    <property type="evidence" value="ECO:0007669"/>
    <property type="project" value="InterPro"/>
</dbReference>
<dbReference type="SUPFAM" id="SSF55347">
    <property type="entry name" value="Glyceraldehyde-3-phosphate dehydrogenase-like, C-terminal domain"/>
    <property type="match status" value="1"/>
</dbReference>